<feature type="domain" description="Cwf19-like C-terminal" evidence="1">
    <location>
        <begin position="198"/>
        <end position="316"/>
    </location>
</feature>
<sequence>MGRILVVNAGTEYSEVAAKVEKLNKQGGPFDALLLLQPPSEVCAMPLPTYFAAQTFDGSEQEKTVSDNLHYVGPTALKNINGLSVLLLADGADSMHNATTDVLVSAAPLGVGEDEKCARLGLRVKPKYHLFAGKTFEKYRPFVLNGCSHATRMIQICEKGKGKGKWAFAADITPISEMKESEVAGGRMLYESVRPRGRKRRREECWFCLSNKVEEHLVTFVGRNAYVALAKGGLNGSHLVIVPVSHVTGCTDVDEEAVEEIEEMMKGIDRYYEKKLNGRGLFFERVKGKGSEARGTQERRGIMHMCIQAVCIEKSKWGEVVEEMEEGGRRLGFDEMEVRDGVEKAESCMQEVRRRGWHDSFWARLPNGRRVVIECTDSKSVGPIFGRVVAARALGMGQRVEWRDCVGTKEDEEALAEAVALELRECMGT</sequence>
<dbReference type="Pfam" id="PF04677">
    <property type="entry name" value="CwfJ_C_1"/>
    <property type="match status" value="1"/>
</dbReference>
<dbReference type="EMBL" id="NBIV01000033">
    <property type="protein sequence ID" value="PXF46747.1"/>
    <property type="molecule type" value="Genomic_DNA"/>
</dbReference>
<dbReference type="InterPro" id="IPR040194">
    <property type="entry name" value="Cwf19-like"/>
</dbReference>
<dbReference type="PANTHER" id="PTHR12072:SF4">
    <property type="entry name" value="CWF19-LIKE PROTEIN 1"/>
    <property type="match status" value="1"/>
</dbReference>
<gene>
    <name evidence="2" type="ORF">BWQ96_03438</name>
</gene>
<dbReference type="STRING" id="448386.A0A2V3IYI8"/>
<dbReference type="InterPro" id="IPR006768">
    <property type="entry name" value="Cwf19-like_C_dom-1"/>
</dbReference>
<dbReference type="GO" id="GO:0000398">
    <property type="term" value="P:mRNA splicing, via spliceosome"/>
    <property type="evidence" value="ECO:0007669"/>
    <property type="project" value="TreeGrafter"/>
</dbReference>
<dbReference type="AlphaFoldDB" id="A0A2V3IYI8"/>
<dbReference type="InterPro" id="IPR036265">
    <property type="entry name" value="HIT-like_sf"/>
</dbReference>
<reference evidence="2 3" key="1">
    <citation type="journal article" date="2018" name="Mol. Biol. Evol.">
        <title>Analysis of the draft genome of the red seaweed Gracilariopsis chorda provides insights into genome size evolution in Rhodophyta.</title>
        <authorList>
            <person name="Lee J."/>
            <person name="Yang E.C."/>
            <person name="Graf L."/>
            <person name="Yang J.H."/>
            <person name="Qiu H."/>
            <person name="Zel Zion U."/>
            <person name="Chan C.X."/>
            <person name="Stephens T.G."/>
            <person name="Weber A.P.M."/>
            <person name="Boo G.H."/>
            <person name="Boo S.M."/>
            <person name="Kim K.M."/>
            <person name="Shin Y."/>
            <person name="Jung M."/>
            <person name="Lee S.J."/>
            <person name="Yim H.S."/>
            <person name="Lee J.H."/>
            <person name="Bhattacharya D."/>
            <person name="Yoon H.S."/>
        </authorList>
    </citation>
    <scope>NUCLEOTIDE SEQUENCE [LARGE SCALE GENOMIC DNA]</scope>
    <source>
        <strain evidence="2 3">SKKU-2015</strain>
        <tissue evidence="2">Whole body</tissue>
    </source>
</reference>
<dbReference type="SUPFAM" id="SSF54197">
    <property type="entry name" value="HIT-like"/>
    <property type="match status" value="1"/>
</dbReference>
<dbReference type="Proteomes" id="UP000247409">
    <property type="component" value="Unassembled WGS sequence"/>
</dbReference>
<dbReference type="GO" id="GO:0061632">
    <property type="term" value="F:RNA lariat debranching enzyme activator activity"/>
    <property type="evidence" value="ECO:0007669"/>
    <property type="project" value="TreeGrafter"/>
</dbReference>
<accession>A0A2V3IYI8</accession>
<dbReference type="Gene3D" id="3.30.428.10">
    <property type="entry name" value="HIT-like"/>
    <property type="match status" value="1"/>
</dbReference>
<name>A0A2V3IYI8_9FLOR</name>
<evidence type="ECO:0000313" key="2">
    <source>
        <dbReference type="EMBL" id="PXF46747.1"/>
    </source>
</evidence>
<keyword evidence="3" id="KW-1185">Reference proteome</keyword>
<proteinExistence type="predicted"/>
<comment type="caution">
    <text evidence="2">The sequence shown here is derived from an EMBL/GenBank/DDBJ whole genome shotgun (WGS) entry which is preliminary data.</text>
</comment>
<dbReference type="GO" id="GO:0071014">
    <property type="term" value="C:post-mRNA release spliceosomal complex"/>
    <property type="evidence" value="ECO:0007669"/>
    <property type="project" value="TreeGrafter"/>
</dbReference>
<organism evidence="2 3">
    <name type="scientific">Gracilariopsis chorda</name>
    <dbReference type="NCBI Taxonomy" id="448386"/>
    <lineage>
        <taxon>Eukaryota</taxon>
        <taxon>Rhodophyta</taxon>
        <taxon>Florideophyceae</taxon>
        <taxon>Rhodymeniophycidae</taxon>
        <taxon>Gracilariales</taxon>
        <taxon>Gracilariaceae</taxon>
        <taxon>Gracilariopsis</taxon>
    </lineage>
</organism>
<dbReference type="PANTHER" id="PTHR12072">
    <property type="entry name" value="CWF19, CELL CYCLE CONTROL PROTEIN"/>
    <property type="match status" value="1"/>
</dbReference>
<protein>
    <submittedName>
        <fullName evidence="2">Zinc finger CCCH domain-containing protein 59</fullName>
    </submittedName>
</protein>
<evidence type="ECO:0000259" key="1">
    <source>
        <dbReference type="Pfam" id="PF04677"/>
    </source>
</evidence>
<evidence type="ECO:0000313" key="3">
    <source>
        <dbReference type="Proteomes" id="UP000247409"/>
    </source>
</evidence>
<dbReference type="OrthoDB" id="2376at2759"/>